<evidence type="ECO:0000256" key="4">
    <source>
        <dbReference type="ARBA" id="ARBA00023163"/>
    </source>
</evidence>
<dbReference type="RefSeq" id="WP_009679123.1">
    <property type="nucleotide sequence ID" value="NZ_AEUD01000006.1"/>
</dbReference>
<feature type="domain" description="HTH tetR-type" evidence="6">
    <location>
        <begin position="8"/>
        <end position="68"/>
    </location>
</feature>
<dbReference type="InterPro" id="IPR009057">
    <property type="entry name" value="Homeodomain-like_sf"/>
</dbReference>
<dbReference type="Pfam" id="PF13977">
    <property type="entry name" value="TetR_C_6"/>
    <property type="match status" value="1"/>
</dbReference>
<keyword evidence="8" id="KW-1185">Reference proteome</keyword>
<dbReference type="PROSITE" id="PS50977">
    <property type="entry name" value="HTH_TETR_2"/>
    <property type="match status" value="1"/>
</dbReference>
<evidence type="ECO:0000313" key="7">
    <source>
        <dbReference type="EMBL" id="EGD55475.1"/>
    </source>
</evidence>
<dbReference type="GO" id="GO:0000976">
    <property type="term" value="F:transcription cis-regulatory region binding"/>
    <property type="evidence" value="ECO:0007669"/>
    <property type="project" value="TreeGrafter"/>
</dbReference>
<protein>
    <submittedName>
        <fullName evidence="7">TetR family transcriptional regulator</fullName>
    </submittedName>
</protein>
<dbReference type="OrthoDB" id="5243387at2"/>
<dbReference type="InterPro" id="IPR039538">
    <property type="entry name" value="BetI_C"/>
</dbReference>
<keyword evidence="2" id="KW-0805">Transcription regulation</keyword>
<accession>F1YJ17</accession>
<dbReference type="PANTHER" id="PTHR30055">
    <property type="entry name" value="HTH-TYPE TRANSCRIPTIONAL REGULATOR RUTR"/>
    <property type="match status" value="1"/>
</dbReference>
<evidence type="ECO:0000256" key="2">
    <source>
        <dbReference type="ARBA" id="ARBA00023015"/>
    </source>
</evidence>
<dbReference type="PANTHER" id="PTHR30055:SF234">
    <property type="entry name" value="HTH-TYPE TRANSCRIPTIONAL REGULATOR BETI"/>
    <property type="match status" value="1"/>
</dbReference>
<dbReference type="eggNOG" id="COG1309">
    <property type="taxonomic scope" value="Bacteria"/>
</dbReference>
<dbReference type="Gene3D" id="1.10.357.10">
    <property type="entry name" value="Tetracycline Repressor, domain 2"/>
    <property type="match status" value="1"/>
</dbReference>
<feature type="DNA-binding region" description="H-T-H motif" evidence="5">
    <location>
        <begin position="31"/>
        <end position="50"/>
    </location>
</feature>
<dbReference type="GO" id="GO:0003700">
    <property type="term" value="F:DNA-binding transcription factor activity"/>
    <property type="evidence" value="ECO:0007669"/>
    <property type="project" value="TreeGrafter"/>
</dbReference>
<evidence type="ECO:0000259" key="6">
    <source>
        <dbReference type="PROSITE" id="PS50977"/>
    </source>
</evidence>
<evidence type="ECO:0000313" key="8">
    <source>
        <dbReference type="Proteomes" id="UP000035065"/>
    </source>
</evidence>
<dbReference type="EMBL" id="AEUD01000006">
    <property type="protein sequence ID" value="EGD55475.1"/>
    <property type="molecule type" value="Genomic_DNA"/>
</dbReference>
<dbReference type="STRING" id="644548.SCNU_09456"/>
<dbReference type="InterPro" id="IPR036271">
    <property type="entry name" value="Tet_transcr_reg_TetR-rel_C_sf"/>
</dbReference>
<dbReference type="PRINTS" id="PR00455">
    <property type="entry name" value="HTHTETR"/>
</dbReference>
<name>F1YJ17_9ACTN</name>
<dbReference type="SUPFAM" id="SSF46689">
    <property type="entry name" value="Homeodomain-like"/>
    <property type="match status" value="1"/>
</dbReference>
<keyword evidence="4" id="KW-0804">Transcription</keyword>
<evidence type="ECO:0000256" key="5">
    <source>
        <dbReference type="PROSITE-ProRule" id="PRU00335"/>
    </source>
</evidence>
<dbReference type="AlphaFoldDB" id="F1YJ17"/>
<dbReference type="InterPro" id="IPR050109">
    <property type="entry name" value="HTH-type_TetR-like_transc_reg"/>
</dbReference>
<sequence>MSRADAAERRREQILTAACEVIGDRGLQSLRLSDVAQRAGVSSGTIHYYFDTKRDVVNAAFQLNYERSLQSRHDMLASSQTDPRTTLRTLVSSYLPVGEAATRAWRVWAELWSEGMRDDGLQELNARLYGQWRNLVRDLIVAGQHAGTIIDGDAGGFADVAVALIDGMSIQHLMNSPAMPLETMHARVDGYLDSISAA</sequence>
<evidence type="ECO:0000256" key="3">
    <source>
        <dbReference type="ARBA" id="ARBA00023125"/>
    </source>
</evidence>
<dbReference type="Proteomes" id="UP000035065">
    <property type="component" value="Unassembled WGS sequence"/>
</dbReference>
<evidence type="ECO:0000256" key="1">
    <source>
        <dbReference type="ARBA" id="ARBA00022491"/>
    </source>
</evidence>
<comment type="caution">
    <text evidence="7">The sequence shown here is derived from an EMBL/GenBank/DDBJ whole genome shotgun (WGS) entry which is preliminary data.</text>
</comment>
<proteinExistence type="predicted"/>
<reference evidence="7 8" key="1">
    <citation type="journal article" date="2011" name="J. Bacteriol.">
        <title>Draft Genome Sequence of Gordonia neofelifaecis NRRL B-59395, a Cholesterol-Degrading Actinomycete.</title>
        <authorList>
            <person name="Ge F."/>
            <person name="Li W."/>
            <person name="Chen G."/>
            <person name="Liu Y."/>
            <person name="Zhang G."/>
            <person name="Yong B."/>
            <person name="Wang Q."/>
            <person name="Wang N."/>
            <person name="Huang Z."/>
            <person name="Li W."/>
            <person name="Wang J."/>
            <person name="Wu C."/>
            <person name="Xie Q."/>
            <person name="Liu G."/>
        </authorList>
    </citation>
    <scope>NUCLEOTIDE SEQUENCE [LARGE SCALE GENOMIC DNA]</scope>
    <source>
        <strain evidence="7 8">NRRL B-59395</strain>
    </source>
</reference>
<dbReference type="Pfam" id="PF00440">
    <property type="entry name" value="TetR_N"/>
    <property type="match status" value="1"/>
</dbReference>
<gene>
    <name evidence="7" type="ORF">SCNU_09456</name>
</gene>
<dbReference type="SUPFAM" id="SSF48498">
    <property type="entry name" value="Tetracyclin repressor-like, C-terminal domain"/>
    <property type="match status" value="1"/>
</dbReference>
<keyword evidence="3 5" id="KW-0238">DNA-binding</keyword>
<organism evidence="7 8">
    <name type="scientific">Gordonia neofelifaecis NRRL B-59395</name>
    <dbReference type="NCBI Taxonomy" id="644548"/>
    <lineage>
        <taxon>Bacteria</taxon>
        <taxon>Bacillati</taxon>
        <taxon>Actinomycetota</taxon>
        <taxon>Actinomycetes</taxon>
        <taxon>Mycobacteriales</taxon>
        <taxon>Gordoniaceae</taxon>
        <taxon>Gordonia</taxon>
    </lineage>
</organism>
<dbReference type="InterPro" id="IPR001647">
    <property type="entry name" value="HTH_TetR"/>
</dbReference>
<keyword evidence="1" id="KW-0678">Repressor</keyword>